<accession>A0A5C1H7E8</accession>
<organism evidence="5">
    <name type="scientific">Nephromyces sp. ex Molgula occidentalis</name>
    <dbReference type="NCBI Taxonomy" id="2544991"/>
    <lineage>
        <taxon>Eukaryota</taxon>
        <taxon>Sar</taxon>
        <taxon>Alveolata</taxon>
        <taxon>Apicomplexa</taxon>
        <taxon>Aconoidasida</taxon>
        <taxon>Nephromycida</taxon>
        <taxon>Nephromyces</taxon>
    </lineage>
</organism>
<sequence>MKHMVLKIKKIVDLNMELKKHKYKGILDKNSIYSPLIILILQKFQKNGKLKLSHTLLKKCFILLKNNNFNSFELLLEESLNKIKSPVVLYSKKIRGSKYKIPYRLNLKKSILKAISLLNKSSKLNNINFSKSLSLELLNILNNKGISISNKQNLIKQALTLRVNF</sequence>
<evidence type="ECO:0000259" key="4">
    <source>
        <dbReference type="Pfam" id="PF00177"/>
    </source>
</evidence>
<name>A0A5C1H7E8_9APIC</name>
<dbReference type="Gene3D" id="1.10.455.10">
    <property type="entry name" value="Ribosomal protein S7 domain"/>
    <property type="match status" value="1"/>
</dbReference>
<protein>
    <submittedName>
        <fullName evidence="5">30S ribosomal protein S7</fullName>
    </submittedName>
</protein>
<gene>
    <name evidence="5" type="primary">rps7</name>
</gene>
<dbReference type="GO" id="GO:1990904">
    <property type="term" value="C:ribonucleoprotein complex"/>
    <property type="evidence" value="ECO:0007669"/>
    <property type="project" value="UniProtKB-KW"/>
</dbReference>
<dbReference type="AlphaFoldDB" id="A0A5C1H7E8"/>
<evidence type="ECO:0000256" key="1">
    <source>
        <dbReference type="ARBA" id="ARBA00007151"/>
    </source>
</evidence>
<dbReference type="InterPro" id="IPR036823">
    <property type="entry name" value="Ribosomal_uS7_dom_sf"/>
</dbReference>
<feature type="domain" description="Small ribosomal subunit protein uS7" evidence="4">
    <location>
        <begin position="32"/>
        <end position="159"/>
    </location>
</feature>
<evidence type="ECO:0000256" key="3">
    <source>
        <dbReference type="ARBA" id="ARBA00023274"/>
    </source>
</evidence>
<dbReference type="Pfam" id="PF00177">
    <property type="entry name" value="Ribosomal_S7"/>
    <property type="match status" value="1"/>
</dbReference>
<dbReference type="SUPFAM" id="SSF47973">
    <property type="entry name" value="Ribosomal protein S7"/>
    <property type="match status" value="1"/>
</dbReference>
<comment type="similarity">
    <text evidence="1">Belongs to the universal ribosomal protein uS7 family.</text>
</comment>
<proteinExistence type="inferred from homology"/>
<dbReference type="EMBL" id="MK573199">
    <property type="protein sequence ID" value="QEM01563.1"/>
    <property type="molecule type" value="Genomic_DNA"/>
</dbReference>
<keyword evidence="3" id="KW-0687">Ribonucleoprotein</keyword>
<reference evidence="5" key="1">
    <citation type="journal article" date="2019" name="Genome Biol. Evol.">
        <title>Nephromyces represents a diverse and novel lineage of the Apicomplexa that has retained apicoplasts.</title>
        <authorList>
            <person name="Munoz-Gomez S.A."/>
            <person name="Durnin K."/>
            <person name="Eme L."/>
            <person name="Paight C."/>
            <person name="Lane C.E."/>
            <person name="Saffo M.B."/>
            <person name="Slamovits C.H."/>
        </authorList>
    </citation>
    <scope>NUCLEOTIDE SEQUENCE</scope>
    <source>
        <strain evidence="5">439</strain>
    </source>
</reference>
<keyword evidence="2 5" id="KW-0689">Ribosomal protein</keyword>
<evidence type="ECO:0000313" key="5">
    <source>
        <dbReference type="EMBL" id="QEM01563.1"/>
    </source>
</evidence>
<evidence type="ECO:0000256" key="2">
    <source>
        <dbReference type="ARBA" id="ARBA00022980"/>
    </source>
</evidence>
<dbReference type="InterPro" id="IPR023798">
    <property type="entry name" value="Ribosomal_uS7_dom"/>
</dbReference>
<dbReference type="GO" id="GO:0005840">
    <property type="term" value="C:ribosome"/>
    <property type="evidence" value="ECO:0007669"/>
    <property type="project" value="UniProtKB-KW"/>
</dbReference>